<evidence type="ECO:0000256" key="4">
    <source>
        <dbReference type="SAM" id="Coils"/>
    </source>
</evidence>
<comment type="caution">
    <text evidence="9">The sequence shown here is derived from an EMBL/GenBank/DDBJ whole genome shotgun (WGS) entry which is preliminary data.</text>
</comment>
<keyword evidence="4" id="KW-0175">Coiled coil</keyword>
<dbReference type="CDD" id="cd06225">
    <property type="entry name" value="HAMP"/>
    <property type="match status" value="1"/>
</dbReference>
<comment type="similarity">
    <text evidence="2">Belongs to the methyl-accepting chemotaxis (MCP) protein family.</text>
</comment>
<dbReference type="Pfam" id="PF00672">
    <property type="entry name" value="HAMP"/>
    <property type="match status" value="1"/>
</dbReference>
<dbReference type="PROSITE" id="PS50111">
    <property type="entry name" value="CHEMOTAXIS_TRANSDUC_2"/>
    <property type="match status" value="1"/>
</dbReference>
<dbReference type="SUPFAM" id="SSF158472">
    <property type="entry name" value="HAMP domain-like"/>
    <property type="match status" value="1"/>
</dbReference>
<organism evidence="9 10">
    <name type="scientific">Roseibium aquae</name>
    <dbReference type="NCBI Taxonomy" id="1323746"/>
    <lineage>
        <taxon>Bacteria</taxon>
        <taxon>Pseudomonadati</taxon>
        <taxon>Pseudomonadota</taxon>
        <taxon>Alphaproteobacteria</taxon>
        <taxon>Hyphomicrobiales</taxon>
        <taxon>Stappiaceae</taxon>
        <taxon>Roseibium</taxon>
    </lineage>
</organism>
<dbReference type="AlphaFoldDB" id="A0A916WY63"/>
<sequence length="655" mass="70218">MMNFFLSLSITTRIGALSGLSMIAIAILGTTFFLSSQAIDRENQNLALYSNMDWRQSQVKAHALEMRQLAREFSLSNDPALLEPYVKAFESAETQFGELSNAAYSASIADNLDRLKAGVTDHRAKFDLLTSDYQAMGLTENDGLRGELRAAVHAVEEKLNEANLDALTVKMLMMRRHEKDFMLRGGEKYIERIDARRSEFDPLLAETALSDADKAEIMTSMDRYQAGFKAYAVMAKEIEEDIAALDQTYAAMVPDFDALSEAAYQGKVAAQKALEATQASAQTVFYSAAGGALAIAIVLAFLIGRSITRPVQALTGTMKNLAEGNIDVSVPFAETGSEIGDMARAVEVFQRNALRTRELEEEQKQQAEQAELDKRAMMDNLADQFDSAIGGIVARVSNAVTNLSETARTMSSVSEDTSGRAEAASSASQTTSENVQMVASAAEEMTASINEINQQVIRASTSSQKAASDVEVTARQMNNLAAMVDKIGEVVSMISEIAEQTNLLALNATIESARVGEAGKGFAVVAGEVKALANETAKATESISDLISKIQAETKTAVGSIDQIGQVIRDLENTSGAIAAAMEEQGVTTQSVARNVSDAATGTRDVSDSIAVVRSASEEARAASAQVMASAEDLAQQSGLMKNEVERFLAQIRAA</sequence>
<dbReference type="GO" id="GO:0016020">
    <property type="term" value="C:membrane"/>
    <property type="evidence" value="ECO:0007669"/>
    <property type="project" value="InterPro"/>
</dbReference>
<feature type="region of interest" description="Disordered" evidence="5">
    <location>
        <begin position="407"/>
        <end position="432"/>
    </location>
</feature>
<evidence type="ECO:0000256" key="6">
    <source>
        <dbReference type="SAM" id="Phobius"/>
    </source>
</evidence>
<evidence type="ECO:0000259" key="7">
    <source>
        <dbReference type="PROSITE" id="PS50111"/>
    </source>
</evidence>
<evidence type="ECO:0000259" key="8">
    <source>
        <dbReference type="PROSITE" id="PS50885"/>
    </source>
</evidence>
<dbReference type="InterPro" id="IPR004089">
    <property type="entry name" value="MCPsignal_dom"/>
</dbReference>
<feature type="domain" description="HAMP" evidence="8">
    <location>
        <begin position="305"/>
        <end position="358"/>
    </location>
</feature>
<reference evidence="9" key="2">
    <citation type="submission" date="2020-09" db="EMBL/GenBank/DDBJ databases">
        <authorList>
            <person name="Sun Q."/>
            <person name="Zhou Y."/>
        </authorList>
    </citation>
    <scope>NUCLEOTIDE SEQUENCE</scope>
    <source>
        <strain evidence="9">CGMCC 1.12426</strain>
    </source>
</reference>
<reference evidence="9" key="1">
    <citation type="journal article" date="2014" name="Int. J. Syst. Evol. Microbiol.">
        <title>Complete genome sequence of Corynebacterium casei LMG S-19264T (=DSM 44701T), isolated from a smear-ripened cheese.</title>
        <authorList>
            <consortium name="US DOE Joint Genome Institute (JGI-PGF)"/>
            <person name="Walter F."/>
            <person name="Albersmeier A."/>
            <person name="Kalinowski J."/>
            <person name="Ruckert C."/>
        </authorList>
    </citation>
    <scope>NUCLEOTIDE SEQUENCE</scope>
    <source>
        <strain evidence="9">CGMCC 1.12426</strain>
    </source>
</reference>
<dbReference type="Pfam" id="PF00015">
    <property type="entry name" value="MCPsignal"/>
    <property type="match status" value="1"/>
</dbReference>
<dbReference type="SUPFAM" id="SSF58104">
    <property type="entry name" value="Methyl-accepting chemotaxis protein (MCP) signaling domain"/>
    <property type="match status" value="1"/>
</dbReference>
<keyword evidence="10" id="KW-1185">Reference proteome</keyword>
<dbReference type="PANTHER" id="PTHR32089:SF112">
    <property type="entry name" value="LYSOZYME-LIKE PROTEIN-RELATED"/>
    <property type="match status" value="1"/>
</dbReference>
<gene>
    <name evidence="9" type="ORF">GCM10011316_08640</name>
</gene>
<dbReference type="Gene3D" id="6.10.340.10">
    <property type="match status" value="1"/>
</dbReference>
<evidence type="ECO:0000256" key="2">
    <source>
        <dbReference type="ARBA" id="ARBA00029447"/>
    </source>
</evidence>
<keyword evidence="6" id="KW-1133">Transmembrane helix</keyword>
<keyword evidence="6" id="KW-0472">Membrane</keyword>
<evidence type="ECO:0000256" key="1">
    <source>
        <dbReference type="ARBA" id="ARBA00023224"/>
    </source>
</evidence>
<dbReference type="Gene3D" id="1.10.287.950">
    <property type="entry name" value="Methyl-accepting chemotaxis protein"/>
    <property type="match status" value="1"/>
</dbReference>
<dbReference type="InterPro" id="IPR003660">
    <property type="entry name" value="HAMP_dom"/>
</dbReference>
<name>A0A916WY63_9HYPH</name>
<feature type="coiled-coil region" evidence="4">
    <location>
        <begin position="350"/>
        <end position="380"/>
    </location>
</feature>
<accession>A0A916WY63</accession>
<dbReference type="EMBL" id="BMFA01000002">
    <property type="protein sequence ID" value="GGB38862.1"/>
    <property type="molecule type" value="Genomic_DNA"/>
</dbReference>
<feature type="domain" description="Methyl-accepting transducer" evidence="7">
    <location>
        <begin position="399"/>
        <end position="635"/>
    </location>
</feature>
<evidence type="ECO:0000256" key="5">
    <source>
        <dbReference type="SAM" id="MobiDB-lite"/>
    </source>
</evidence>
<dbReference type="PANTHER" id="PTHR32089">
    <property type="entry name" value="METHYL-ACCEPTING CHEMOTAXIS PROTEIN MCPB"/>
    <property type="match status" value="1"/>
</dbReference>
<dbReference type="SMART" id="SM00283">
    <property type="entry name" value="MA"/>
    <property type="match status" value="1"/>
</dbReference>
<dbReference type="SMART" id="SM01358">
    <property type="entry name" value="HBM"/>
    <property type="match status" value="1"/>
</dbReference>
<feature type="compositionally biased region" description="Polar residues" evidence="5">
    <location>
        <begin position="407"/>
        <end position="416"/>
    </location>
</feature>
<dbReference type="GO" id="GO:0007165">
    <property type="term" value="P:signal transduction"/>
    <property type="evidence" value="ECO:0007669"/>
    <property type="project" value="UniProtKB-KW"/>
</dbReference>
<dbReference type="SMART" id="SM00304">
    <property type="entry name" value="HAMP"/>
    <property type="match status" value="2"/>
</dbReference>
<feature type="transmembrane region" description="Helical" evidence="6">
    <location>
        <begin position="284"/>
        <end position="304"/>
    </location>
</feature>
<keyword evidence="1 3" id="KW-0807">Transducer</keyword>
<evidence type="ECO:0000313" key="9">
    <source>
        <dbReference type="EMBL" id="GGB38862.1"/>
    </source>
</evidence>
<dbReference type="InterPro" id="IPR032255">
    <property type="entry name" value="HBM"/>
</dbReference>
<feature type="compositionally biased region" description="Low complexity" evidence="5">
    <location>
        <begin position="421"/>
        <end position="432"/>
    </location>
</feature>
<evidence type="ECO:0000256" key="3">
    <source>
        <dbReference type="PROSITE-ProRule" id="PRU00284"/>
    </source>
</evidence>
<proteinExistence type="inferred from homology"/>
<dbReference type="Proteomes" id="UP000605148">
    <property type="component" value="Unassembled WGS sequence"/>
</dbReference>
<keyword evidence="6" id="KW-0812">Transmembrane</keyword>
<protein>
    <submittedName>
        <fullName evidence="9">Methyl-accepting chemotaxis protein</fullName>
    </submittedName>
</protein>
<dbReference type="PROSITE" id="PS50885">
    <property type="entry name" value="HAMP"/>
    <property type="match status" value="1"/>
</dbReference>
<evidence type="ECO:0000313" key="10">
    <source>
        <dbReference type="Proteomes" id="UP000605148"/>
    </source>
</evidence>